<reference evidence="3" key="1">
    <citation type="submission" date="2020-03" db="EMBL/GenBank/DDBJ databases">
        <title>Intra-Species Differences in Population Size shape Life History and Genome Evolution.</title>
        <authorList>
            <person name="Willemsen D."/>
            <person name="Cui R."/>
            <person name="Valenzano D.R."/>
        </authorList>
    </citation>
    <scope>NUCLEOTIDE SEQUENCE</scope>
    <source>
        <strain evidence="3">GRZ</strain>
        <tissue evidence="3">Whole</tissue>
    </source>
</reference>
<organism evidence="3 4">
    <name type="scientific">Nothobranchius furzeri</name>
    <name type="common">Turquoise killifish</name>
    <dbReference type="NCBI Taxonomy" id="105023"/>
    <lineage>
        <taxon>Eukaryota</taxon>
        <taxon>Metazoa</taxon>
        <taxon>Chordata</taxon>
        <taxon>Craniata</taxon>
        <taxon>Vertebrata</taxon>
        <taxon>Euteleostomi</taxon>
        <taxon>Actinopterygii</taxon>
        <taxon>Neopterygii</taxon>
        <taxon>Teleostei</taxon>
        <taxon>Neoteleostei</taxon>
        <taxon>Acanthomorphata</taxon>
        <taxon>Ovalentaria</taxon>
        <taxon>Atherinomorphae</taxon>
        <taxon>Cyprinodontiformes</taxon>
        <taxon>Nothobranchiidae</taxon>
        <taxon>Nothobranchius</taxon>
    </lineage>
</organism>
<evidence type="ECO:0000256" key="1">
    <source>
        <dbReference type="SAM" id="Coils"/>
    </source>
</evidence>
<feature type="compositionally biased region" description="Basic and acidic residues" evidence="2">
    <location>
        <begin position="50"/>
        <end position="60"/>
    </location>
</feature>
<feature type="compositionally biased region" description="Basic and acidic residues" evidence="2">
    <location>
        <begin position="131"/>
        <end position="151"/>
    </location>
</feature>
<name>A0A9D2YEK5_NOTFU</name>
<dbReference type="Proteomes" id="UP000822369">
    <property type="component" value="Chromosome 7"/>
</dbReference>
<dbReference type="EMBL" id="JAAVVJ010000007">
    <property type="protein sequence ID" value="KAF7219170.1"/>
    <property type="molecule type" value="Genomic_DNA"/>
</dbReference>
<evidence type="ECO:0000313" key="3">
    <source>
        <dbReference type="EMBL" id="KAF7219170.1"/>
    </source>
</evidence>
<feature type="compositionally biased region" description="Low complexity" evidence="2">
    <location>
        <begin position="152"/>
        <end position="162"/>
    </location>
</feature>
<proteinExistence type="predicted"/>
<evidence type="ECO:0000313" key="4">
    <source>
        <dbReference type="Proteomes" id="UP000822369"/>
    </source>
</evidence>
<feature type="region of interest" description="Disordered" evidence="2">
    <location>
        <begin position="124"/>
        <end position="162"/>
    </location>
</feature>
<keyword evidence="1" id="KW-0175">Coiled coil</keyword>
<feature type="region of interest" description="Disordered" evidence="2">
    <location>
        <begin position="41"/>
        <end position="69"/>
    </location>
</feature>
<protein>
    <submittedName>
        <fullName evidence="3">Transcript variant X1</fullName>
    </submittedName>
</protein>
<comment type="caution">
    <text evidence="3">The sequence shown here is derived from an EMBL/GenBank/DDBJ whole genome shotgun (WGS) entry which is preliminary data.</text>
</comment>
<feature type="coiled-coil region" evidence="1">
    <location>
        <begin position="13"/>
        <end position="40"/>
    </location>
</feature>
<accession>A0A9D2YEK5</accession>
<dbReference type="AlphaFoldDB" id="A0A9D2YEK5"/>
<evidence type="ECO:0000256" key="2">
    <source>
        <dbReference type="SAM" id="MobiDB-lite"/>
    </source>
</evidence>
<gene>
    <name evidence="3" type="ORF">G4P62_006588</name>
</gene>
<dbReference type="KEGG" id="nfu:107380522"/>
<sequence length="162" mass="19077">MLQAETGELNTTLKTLTEQNQQLVEKVSSTQELLKTAQDELYEQRSVTSDPEKRMEEKESCSSLKETSQQTFKEELQEVLSRVSSLSEERDQLQEALEGMRVEKRQLGEELEDRIRMMSAVQEKLSQQEQWSRHQQERDAELKHEVQHLEEQLQTQTKQQAR</sequence>